<comment type="caution">
    <text evidence="2">The sequence shown here is derived from an EMBL/GenBank/DDBJ whole genome shotgun (WGS) entry which is preliminary data.</text>
</comment>
<dbReference type="Proteomes" id="UP000298180">
    <property type="component" value="Unassembled WGS sequence"/>
</dbReference>
<dbReference type="RefSeq" id="WP_135262415.1">
    <property type="nucleotide sequence ID" value="NZ_SMLM01000001.1"/>
</dbReference>
<name>A0A4Z0C7G2_9BURK</name>
<protein>
    <submittedName>
        <fullName evidence="2">Uncharacterized protein</fullName>
    </submittedName>
</protein>
<proteinExistence type="predicted"/>
<accession>A0A4Z0C7G2</accession>
<sequence length="75" mass="8259">MDPRRQPPLDHRPSPDDLSSEARGLFAAGWYATRDEGRLVHPADQTEQLVSPETWRALRELGASVPVKVVVQGAA</sequence>
<dbReference type="EMBL" id="SMLM01000001">
    <property type="protein sequence ID" value="TFZ06328.1"/>
    <property type="molecule type" value="Genomic_DNA"/>
</dbReference>
<gene>
    <name evidence="2" type="ORF">EZ313_06690</name>
</gene>
<organism evidence="2 3">
    <name type="scientific">Ramlibacter henchirensis</name>
    <dbReference type="NCBI Taxonomy" id="204072"/>
    <lineage>
        <taxon>Bacteria</taxon>
        <taxon>Pseudomonadati</taxon>
        <taxon>Pseudomonadota</taxon>
        <taxon>Betaproteobacteria</taxon>
        <taxon>Burkholderiales</taxon>
        <taxon>Comamonadaceae</taxon>
        <taxon>Ramlibacter</taxon>
    </lineage>
</organism>
<evidence type="ECO:0000256" key="1">
    <source>
        <dbReference type="SAM" id="MobiDB-lite"/>
    </source>
</evidence>
<evidence type="ECO:0000313" key="2">
    <source>
        <dbReference type="EMBL" id="TFZ06328.1"/>
    </source>
</evidence>
<keyword evidence="3" id="KW-1185">Reference proteome</keyword>
<feature type="compositionally biased region" description="Basic and acidic residues" evidence="1">
    <location>
        <begin position="1"/>
        <end position="15"/>
    </location>
</feature>
<dbReference type="AlphaFoldDB" id="A0A4Z0C7G2"/>
<feature type="region of interest" description="Disordered" evidence="1">
    <location>
        <begin position="1"/>
        <end position="21"/>
    </location>
</feature>
<dbReference type="OrthoDB" id="8910490at2"/>
<evidence type="ECO:0000313" key="3">
    <source>
        <dbReference type="Proteomes" id="UP000298180"/>
    </source>
</evidence>
<reference evidence="2 3" key="1">
    <citation type="submission" date="2019-03" db="EMBL/GenBank/DDBJ databases">
        <title>Ramlibacter henchirensis DSM 14656, whole genome shotgun sequence.</title>
        <authorList>
            <person name="Zhang X."/>
            <person name="Feng G."/>
            <person name="Zhu H."/>
        </authorList>
    </citation>
    <scope>NUCLEOTIDE SEQUENCE [LARGE SCALE GENOMIC DNA]</scope>
    <source>
        <strain evidence="2 3">DSM 14656</strain>
    </source>
</reference>